<dbReference type="Pfam" id="PF00891">
    <property type="entry name" value="Methyltransf_2"/>
    <property type="match status" value="1"/>
</dbReference>
<evidence type="ECO:0000313" key="11">
    <source>
        <dbReference type="EMBL" id="EHB11638.1"/>
    </source>
</evidence>
<keyword evidence="3" id="KW-0949">S-adenosyl-L-methionine</keyword>
<dbReference type="EMBL" id="JH171420">
    <property type="protein sequence ID" value="EHB11638.1"/>
    <property type="molecule type" value="Genomic_DNA"/>
</dbReference>
<dbReference type="Gene3D" id="3.40.50.150">
    <property type="entry name" value="Vaccinia Virus protein VP39"/>
    <property type="match status" value="1"/>
</dbReference>
<evidence type="ECO:0000256" key="2">
    <source>
        <dbReference type="ARBA" id="ARBA00022679"/>
    </source>
</evidence>
<dbReference type="PANTHER" id="PTHR43712:SF2">
    <property type="entry name" value="O-METHYLTRANSFERASE CICE"/>
    <property type="match status" value="1"/>
</dbReference>
<dbReference type="Proteomes" id="UP000006813">
    <property type="component" value="Unassembled WGS sequence"/>
</dbReference>
<evidence type="ECO:0000256" key="3">
    <source>
        <dbReference type="ARBA" id="ARBA00022691"/>
    </source>
</evidence>
<dbReference type="PROSITE" id="PS51683">
    <property type="entry name" value="SAM_OMT_II"/>
    <property type="match status" value="1"/>
</dbReference>
<dbReference type="InterPro" id="IPR029063">
    <property type="entry name" value="SAM-dependent_MTases_sf"/>
</dbReference>
<dbReference type="GO" id="GO:0032259">
    <property type="term" value="P:methylation"/>
    <property type="evidence" value="ECO:0007669"/>
    <property type="project" value="UniProtKB-KW"/>
</dbReference>
<dbReference type="STRING" id="10181.G5BQS7"/>
<evidence type="ECO:0000256" key="5">
    <source>
        <dbReference type="ARBA" id="ARBA00037926"/>
    </source>
</evidence>
<dbReference type="AlphaFoldDB" id="G5BQS7"/>
<evidence type="ECO:0000313" key="12">
    <source>
        <dbReference type="Proteomes" id="UP000006813"/>
    </source>
</evidence>
<dbReference type="GO" id="GO:0030187">
    <property type="term" value="P:melatonin biosynthetic process"/>
    <property type="evidence" value="ECO:0007669"/>
    <property type="project" value="UniProtKB-KW"/>
</dbReference>
<organism evidence="11 12">
    <name type="scientific">Heterocephalus glaber</name>
    <name type="common">Naked mole rat</name>
    <dbReference type="NCBI Taxonomy" id="10181"/>
    <lineage>
        <taxon>Eukaryota</taxon>
        <taxon>Metazoa</taxon>
        <taxon>Chordata</taxon>
        <taxon>Craniata</taxon>
        <taxon>Vertebrata</taxon>
        <taxon>Euteleostomi</taxon>
        <taxon>Mammalia</taxon>
        <taxon>Eutheria</taxon>
        <taxon>Euarchontoglires</taxon>
        <taxon>Glires</taxon>
        <taxon>Rodentia</taxon>
        <taxon>Hystricomorpha</taxon>
        <taxon>Bathyergidae</taxon>
        <taxon>Heterocephalus</taxon>
    </lineage>
</organism>
<protein>
    <recommendedName>
        <fullName evidence="7">Acetylserotonin O-methyltransferase</fullName>
        <ecNumber evidence="6">2.1.1.4</ecNumber>
    </recommendedName>
    <alternativeName>
        <fullName evidence="8">Hydroxyindole O-methyltransferase</fullName>
    </alternativeName>
</protein>
<gene>
    <name evidence="11" type="ORF">GW7_02012</name>
</gene>
<evidence type="ECO:0000256" key="8">
    <source>
        <dbReference type="ARBA" id="ARBA00043054"/>
    </source>
</evidence>
<name>G5BQS7_HETGA</name>
<dbReference type="PANTHER" id="PTHR43712">
    <property type="entry name" value="PUTATIVE (AFU_ORTHOLOGUE AFUA_4G14580)-RELATED"/>
    <property type="match status" value="1"/>
</dbReference>
<accession>G5BQS7</accession>
<dbReference type="InParanoid" id="G5BQS7"/>
<keyword evidence="2 11" id="KW-0808">Transferase</keyword>
<dbReference type="GO" id="GO:0017096">
    <property type="term" value="F:acetylserotonin O-methyltransferase activity"/>
    <property type="evidence" value="ECO:0007669"/>
    <property type="project" value="UniProtKB-EC"/>
</dbReference>
<reference evidence="11 12" key="1">
    <citation type="journal article" date="2011" name="Nature">
        <title>Genome sequencing reveals insights into physiology and longevity of the naked mole rat.</title>
        <authorList>
            <person name="Kim E.B."/>
            <person name="Fang X."/>
            <person name="Fushan A.A."/>
            <person name="Huang Z."/>
            <person name="Lobanov A.V."/>
            <person name="Han L."/>
            <person name="Marino S.M."/>
            <person name="Sun X."/>
            <person name="Turanov A.A."/>
            <person name="Yang P."/>
            <person name="Yim S.H."/>
            <person name="Zhao X."/>
            <person name="Kasaikina M.V."/>
            <person name="Stoletzki N."/>
            <person name="Peng C."/>
            <person name="Polak P."/>
            <person name="Xiong Z."/>
            <person name="Kiezun A."/>
            <person name="Zhu Y."/>
            <person name="Chen Y."/>
            <person name="Kryukov G.V."/>
            <person name="Zhang Q."/>
            <person name="Peshkin L."/>
            <person name="Yang L."/>
            <person name="Bronson R.T."/>
            <person name="Buffenstein R."/>
            <person name="Wang B."/>
            <person name="Han C."/>
            <person name="Li Q."/>
            <person name="Chen L."/>
            <person name="Zhao W."/>
            <person name="Sunyaev S.R."/>
            <person name="Park T.J."/>
            <person name="Zhang G."/>
            <person name="Wang J."/>
            <person name="Gladyshev V.N."/>
        </authorList>
    </citation>
    <scope>NUCLEOTIDE SEQUENCE [LARGE SCALE GENOMIC DNA]</scope>
</reference>
<evidence type="ECO:0000256" key="7">
    <source>
        <dbReference type="ARBA" id="ARBA00040730"/>
    </source>
</evidence>
<comment type="pathway">
    <text evidence="5">Aromatic compound metabolism; melatonin biosynthesis; melatonin from serotonin: step 1/2.</text>
</comment>
<dbReference type="EC" id="2.1.1.4" evidence="6"/>
<evidence type="ECO:0000256" key="4">
    <source>
        <dbReference type="ARBA" id="ARBA00037645"/>
    </source>
</evidence>
<evidence type="ECO:0000256" key="6">
    <source>
        <dbReference type="ARBA" id="ARBA00039116"/>
    </source>
</evidence>
<dbReference type="SUPFAM" id="SSF53335">
    <property type="entry name" value="S-adenosyl-L-methionine-dependent methyltransferases"/>
    <property type="match status" value="1"/>
</dbReference>
<proteinExistence type="predicted"/>
<keyword evidence="9" id="KW-0471">Melatonin biosynthesis</keyword>
<evidence type="ECO:0000259" key="10">
    <source>
        <dbReference type="Pfam" id="PF00891"/>
    </source>
</evidence>
<dbReference type="InterPro" id="IPR016461">
    <property type="entry name" value="COMT-like"/>
</dbReference>
<feature type="domain" description="O-methyltransferase C-terminal" evidence="10">
    <location>
        <begin position="91"/>
        <end position="230"/>
    </location>
</feature>
<evidence type="ECO:0000256" key="1">
    <source>
        <dbReference type="ARBA" id="ARBA00022603"/>
    </source>
</evidence>
<keyword evidence="1 11" id="KW-0489">Methyltransferase</keyword>
<evidence type="ECO:0000256" key="9">
    <source>
        <dbReference type="ARBA" id="ARBA00043260"/>
    </source>
</evidence>
<dbReference type="FunCoup" id="G5BQS7">
    <property type="interactions" value="34"/>
</dbReference>
<dbReference type="InterPro" id="IPR001077">
    <property type="entry name" value="COMT_C"/>
</dbReference>
<comment type="function">
    <text evidence="4">Catalyzes the transfer of a methyl group onto N-acetylserotonin, producing melatonin (N-acetyl-5-methoxytryptamine).</text>
</comment>
<sequence>MGAMKVPLTHSAAFYGNTELPCTYLTSFGPKSQCHMLLYLSRTTYRCWGHLAEAVREGKNQYEKAFGISSHDLFTAIYSHPKNVSFTAFLKGGSGALAGECTSLYPDAKVIVFDTPDVVRTVKKHFPVPAEGQIGFQEGDFFRDPLPEADLYILARVPQDWADPKCSALLARVHRTCRPGGGVLAIERVPDEDRQGPLSTLLFSLNMLLQTEGRERSTSQCCARLSSAGFGGFQLKKTGGFYDAMLARK</sequence>